<feature type="transmembrane region" description="Helical" evidence="6">
    <location>
        <begin position="157"/>
        <end position="180"/>
    </location>
</feature>
<dbReference type="InterPro" id="IPR036640">
    <property type="entry name" value="ABC1_TM_sf"/>
</dbReference>
<dbReference type="PROSITE" id="PS50929">
    <property type="entry name" value="ABC_TM1F"/>
    <property type="match status" value="1"/>
</dbReference>
<dbReference type="GO" id="GO:0015833">
    <property type="term" value="P:peptide transport"/>
    <property type="evidence" value="ECO:0007669"/>
    <property type="project" value="InterPro"/>
</dbReference>
<accession>A0A3M3Y9E1</accession>
<feature type="transmembrane region" description="Helical" evidence="6">
    <location>
        <begin position="192"/>
        <end position="216"/>
    </location>
</feature>
<feature type="transmembrane region" description="Helical" evidence="6">
    <location>
        <begin position="36"/>
        <end position="58"/>
    </location>
</feature>
<evidence type="ECO:0000313" key="8">
    <source>
        <dbReference type="EMBL" id="RMO79037.1"/>
    </source>
</evidence>
<dbReference type="GO" id="GO:0005886">
    <property type="term" value="C:plasma membrane"/>
    <property type="evidence" value="ECO:0007669"/>
    <property type="project" value="UniProtKB-SubCell"/>
</dbReference>
<evidence type="ECO:0000256" key="1">
    <source>
        <dbReference type="ARBA" id="ARBA00004651"/>
    </source>
</evidence>
<feature type="domain" description="ABC transmembrane type-1" evidence="7">
    <location>
        <begin position="41"/>
        <end position="334"/>
    </location>
</feature>
<gene>
    <name evidence="8" type="ORF">ALQ36_02833</name>
</gene>
<proteinExistence type="predicted"/>
<evidence type="ECO:0000256" key="2">
    <source>
        <dbReference type="ARBA" id="ARBA00022448"/>
    </source>
</evidence>
<comment type="caution">
    <text evidence="8">The sequence shown here is derived from an EMBL/GenBank/DDBJ whole genome shotgun (WGS) entry which is preliminary data.</text>
</comment>
<comment type="subcellular location">
    <subcellularLocation>
        <location evidence="1">Cell membrane</location>
        <topology evidence="1">Multi-pass membrane protein</topology>
    </subcellularLocation>
</comment>
<keyword evidence="4 6" id="KW-1133">Transmembrane helix</keyword>
<keyword evidence="8" id="KW-0547">Nucleotide-binding</keyword>
<dbReference type="AlphaFoldDB" id="A0A3M3Y9E1"/>
<reference evidence="8 9" key="1">
    <citation type="submission" date="2018-08" db="EMBL/GenBank/DDBJ databases">
        <title>Recombination of ecologically and evolutionarily significant loci maintains genetic cohesion in the Pseudomonas syringae species complex.</title>
        <authorList>
            <person name="Dillon M."/>
            <person name="Thakur S."/>
            <person name="Almeida R.N.D."/>
            <person name="Weir B.S."/>
            <person name="Guttman D.S."/>
        </authorList>
    </citation>
    <scope>NUCLEOTIDE SEQUENCE [LARGE SCALE GENOMIC DNA]</scope>
    <source>
        <strain evidence="8 9">ICMP 2732</strain>
    </source>
</reference>
<dbReference type="GO" id="GO:0140359">
    <property type="term" value="F:ABC-type transporter activity"/>
    <property type="evidence" value="ECO:0007669"/>
    <property type="project" value="InterPro"/>
</dbReference>
<dbReference type="PANTHER" id="PTHR11384">
    <property type="entry name" value="ATP-BINDING CASSETTE, SUB-FAMILY D MEMBER"/>
    <property type="match status" value="1"/>
</dbReference>
<keyword evidence="2" id="KW-0813">Transport</keyword>
<sequence>MESGGGSGVGIEMRKFFFVKELVCILSLYWRSQEKAFAWSGLAGLIAISLLAVAAPLFVNEWYKHFYNSVQAMDTERFYFLMLIFFGITVGAVLRTALSNYLVDIFAMRWRRWLTDYYVSSWNSKKPDADCIKLDIDNPDQRIAEDIHKFTFETIDLACGLIYTVVSIFSFSIVLINISGDAVLLGIHIPFYMFWAAIAYAILGTYASQIIGFRLIGLSGAQQRMEADLRYALVKFRDKSSERQLMDGMEQSNINERLNLSLANMRKIVLIKAQLTLFTQSYGKLSLIFSSLLAVPRFFSSQITFGELMQINSAFGNLYENLSWFINIYPRLADWKATSDRLIGFHLSMGRGVENNNNLEDMLDKVI</sequence>
<organism evidence="8 9">
    <name type="scientific">Pseudomonas syringae pv. primulae</name>
    <dbReference type="NCBI Taxonomy" id="251707"/>
    <lineage>
        <taxon>Bacteria</taxon>
        <taxon>Pseudomonadati</taxon>
        <taxon>Pseudomonadota</taxon>
        <taxon>Gammaproteobacteria</taxon>
        <taxon>Pseudomonadales</taxon>
        <taxon>Pseudomonadaceae</taxon>
        <taxon>Pseudomonas</taxon>
    </lineage>
</organism>
<evidence type="ECO:0000256" key="5">
    <source>
        <dbReference type="ARBA" id="ARBA00023136"/>
    </source>
</evidence>
<dbReference type="SUPFAM" id="SSF90123">
    <property type="entry name" value="ABC transporter transmembrane region"/>
    <property type="match status" value="1"/>
</dbReference>
<dbReference type="PANTHER" id="PTHR11384:SF59">
    <property type="entry name" value="LYSOSOMAL COBALAMIN TRANSPORTER ABCD4"/>
    <property type="match status" value="1"/>
</dbReference>
<dbReference type="InterPro" id="IPR009248">
    <property type="entry name" value="SbmA_BacA"/>
</dbReference>
<dbReference type="Pfam" id="PF05992">
    <property type="entry name" value="SbmA_BacA"/>
    <property type="match status" value="1"/>
</dbReference>
<keyword evidence="8" id="KW-0067">ATP-binding</keyword>
<dbReference type="Proteomes" id="UP000281350">
    <property type="component" value="Unassembled WGS sequence"/>
</dbReference>
<dbReference type="GO" id="GO:1904680">
    <property type="term" value="F:peptide transmembrane transporter activity"/>
    <property type="evidence" value="ECO:0007669"/>
    <property type="project" value="InterPro"/>
</dbReference>
<evidence type="ECO:0000256" key="6">
    <source>
        <dbReference type="SAM" id="Phobius"/>
    </source>
</evidence>
<dbReference type="GO" id="GO:0005524">
    <property type="term" value="F:ATP binding"/>
    <property type="evidence" value="ECO:0007669"/>
    <property type="project" value="UniProtKB-KW"/>
</dbReference>
<dbReference type="Gene3D" id="1.20.1560.10">
    <property type="entry name" value="ABC transporter type 1, transmembrane domain"/>
    <property type="match status" value="1"/>
</dbReference>
<dbReference type="RefSeq" id="WP_122278150.1">
    <property type="nucleotide sequence ID" value="NZ_RBPY01000074.1"/>
</dbReference>
<dbReference type="InterPro" id="IPR050835">
    <property type="entry name" value="ABC_transporter_sub-D"/>
</dbReference>
<dbReference type="EMBL" id="RBPY01000074">
    <property type="protein sequence ID" value="RMO79037.1"/>
    <property type="molecule type" value="Genomic_DNA"/>
</dbReference>
<keyword evidence="3 6" id="KW-0812">Transmembrane</keyword>
<feature type="transmembrane region" description="Helical" evidence="6">
    <location>
        <begin position="78"/>
        <end position="103"/>
    </location>
</feature>
<keyword evidence="5 6" id="KW-0472">Membrane</keyword>
<evidence type="ECO:0000256" key="3">
    <source>
        <dbReference type="ARBA" id="ARBA00022692"/>
    </source>
</evidence>
<evidence type="ECO:0000256" key="4">
    <source>
        <dbReference type="ARBA" id="ARBA00022989"/>
    </source>
</evidence>
<dbReference type="InterPro" id="IPR011527">
    <property type="entry name" value="ABC1_TM_dom"/>
</dbReference>
<evidence type="ECO:0000313" key="9">
    <source>
        <dbReference type="Proteomes" id="UP000281350"/>
    </source>
</evidence>
<name>A0A3M3Y9E1_9PSED</name>
<protein>
    <submittedName>
        <fullName evidence="8">ABC transporter ATP-binding protein</fullName>
    </submittedName>
</protein>
<evidence type="ECO:0000259" key="7">
    <source>
        <dbReference type="PROSITE" id="PS50929"/>
    </source>
</evidence>